<dbReference type="RefSeq" id="WP_270156775.1">
    <property type="nucleotide sequence ID" value="NZ_JAPNNL010000085.1"/>
</dbReference>
<reference evidence="4" key="1">
    <citation type="submission" date="2022-11" db="EMBL/GenBank/DDBJ databases">
        <title>Nonomuraea corallina sp. nov., a new species of the genus Nonomuraea isolated from sea side sediment in Thai sea.</title>
        <authorList>
            <person name="Ngamcharungchit C."/>
            <person name="Matsumoto A."/>
            <person name="Suriyachadkun C."/>
            <person name="Panbangred W."/>
            <person name="Inahashi Y."/>
            <person name="Intra B."/>
        </authorList>
    </citation>
    <scope>NUCLEOTIDE SEQUENCE</scope>
    <source>
        <strain evidence="4">MCN248</strain>
    </source>
</reference>
<dbReference type="Gene3D" id="3.30.300.30">
    <property type="match status" value="1"/>
</dbReference>
<evidence type="ECO:0000256" key="1">
    <source>
        <dbReference type="ARBA" id="ARBA00022450"/>
    </source>
</evidence>
<dbReference type="Pfam" id="PF00550">
    <property type="entry name" value="PP-binding"/>
    <property type="match status" value="1"/>
</dbReference>
<evidence type="ECO:0000259" key="3">
    <source>
        <dbReference type="PROSITE" id="PS50075"/>
    </source>
</evidence>
<evidence type="ECO:0000313" key="5">
    <source>
        <dbReference type="Proteomes" id="UP001144036"/>
    </source>
</evidence>
<proteinExistence type="predicted"/>
<dbReference type="EMBL" id="JAPNNL010000085">
    <property type="protein sequence ID" value="MDA0635913.1"/>
    <property type="molecule type" value="Genomic_DNA"/>
</dbReference>
<dbReference type="SMART" id="SM00823">
    <property type="entry name" value="PKS_PP"/>
    <property type="match status" value="1"/>
</dbReference>
<accession>A0ABT4SFV8</accession>
<dbReference type="InterPro" id="IPR042099">
    <property type="entry name" value="ANL_N_sf"/>
</dbReference>
<dbReference type="InterPro" id="IPR020845">
    <property type="entry name" value="AMP-binding_CS"/>
</dbReference>
<dbReference type="SUPFAM" id="SSF56801">
    <property type="entry name" value="Acetyl-CoA synthetase-like"/>
    <property type="match status" value="1"/>
</dbReference>
<organism evidence="4 5">
    <name type="scientific">Nonomuraea corallina</name>
    <dbReference type="NCBI Taxonomy" id="2989783"/>
    <lineage>
        <taxon>Bacteria</taxon>
        <taxon>Bacillati</taxon>
        <taxon>Actinomycetota</taxon>
        <taxon>Actinomycetes</taxon>
        <taxon>Streptosporangiales</taxon>
        <taxon>Streptosporangiaceae</taxon>
        <taxon>Nonomuraea</taxon>
    </lineage>
</organism>
<keyword evidence="5" id="KW-1185">Reference proteome</keyword>
<feature type="domain" description="Carrier" evidence="3">
    <location>
        <begin position="483"/>
        <end position="559"/>
    </location>
</feature>
<dbReference type="InterPro" id="IPR020806">
    <property type="entry name" value="PKS_PP-bd"/>
</dbReference>
<dbReference type="PROSITE" id="PS50075">
    <property type="entry name" value="CARRIER"/>
    <property type="match status" value="1"/>
</dbReference>
<keyword evidence="1" id="KW-0596">Phosphopantetheine</keyword>
<dbReference type="InterPro" id="IPR045851">
    <property type="entry name" value="AMP-bd_C_sf"/>
</dbReference>
<dbReference type="Proteomes" id="UP001144036">
    <property type="component" value="Unassembled WGS sequence"/>
</dbReference>
<name>A0ABT4SFV8_9ACTN</name>
<dbReference type="Gene3D" id="1.10.1200.10">
    <property type="entry name" value="ACP-like"/>
    <property type="match status" value="1"/>
</dbReference>
<evidence type="ECO:0000313" key="4">
    <source>
        <dbReference type="EMBL" id="MDA0635913.1"/>
    </source>
</evidence>
<dbReference type="InterPro" id="IPR000873">
    <property type="entry name" value="AMP-dep_synth/lig_dom"/>
</dbReference>
<sequence>MGVRDMAGVAAPGILGRVSRDPGGVALVHEGRDVTFGEVAALGEDVAEVVRGHELRGRVVGVPADRSPEFVARLFGVWGAGAVPAILGQWGAERSRAALAAAGAAAVFGPSSALTGLRSSGEVPAPLLPGVDLGEVSHVLFTSGTTGRPKGIVVGRVAFEAAGLAFFEELPVDGADRVAFLSRPGHDPSLRELMAPWVTGATLHIPDSGTASDPRLLAAWLREHSITVVQGTPVLLQLLAGSSPLPVESLRLVCSVGARLTAAALRSAVRFAPRAVIANCYGASETPQVVCVHRVPPGAGLAAEDPVPIGRPLGHVRVTVVPEAKLGVKGGDGGEGRLHVEAAACALGYTDGTPLLAPGPGGRLWYDTGDLVRRSPDGSLCFLARADRQVQVNGVRVELEEVEDAAGRAAGVVGAVATFAEDGSGVGAVRLSVVRGAGAVVDVEEVRAALVARLDPAVVPSAIEVRDAPPESHGWTSAPPEEDPDERLWRVVEDSARSVLGGSGRIDPDGGFFEAGFTSISLMRLVSEVSVRLGVEISPVLVFQYPTLRAFANYLRENLDEFH</sequence>
<dbReference type="PANTHER" id="PTHR44845:SF6">
    <property type="entry name" value="BETA-ALANINE-ACTIVATING ENZYME"/>
    <property type="match status" value="1"/>
</dbReference>
<dbReference type="Gene3D" id="3.40.50.12780">
    <property type="entry name" value="N-terminal domain of ligase-like"/>
    <property type="match status" value="1"/>
</dbReference>
<dbReference type="InterPro" id="IPR036736">
    <property type="entry name" value="ACP-like_sf"/>
</dbReference>
<dbReference type="PROSITE" id="PS00455">
    <property type="entry name" value="AMP_BINDING"/>
    <property type="match status" value="1"/>
</dbReference>
<dbReference type="SUPFAM" id="SSF47336">
    <property type="entry name" value="ACP-like"/>
    <property type="match status" value="1"/>
</dbReference>
<protein>
    <submittedName>
        <fullName evidence="4">AMP-binding protein</fullName>
    </submittedName>
</protein>
<keyword evidence="2" id="KW-0597">Phosphoprotein</keyword>
<comment type="caution">
    <text evidence="4">The sequence shown here is derived from an EMBL/GenBank/DDBJ whole genome shotgun (WGS) entry which is preliminary data.</text>
</comment>
<dbReference type="InterPro" id="IPR009081">
    <property type="entry name" value="PP-bd_ACP"/>
</dbReference>
<dbReference type="Pfam" id="PF00501">
    <property type="entry name" value="AMP-binding"/>
    <property type="match status" value="1"/>
</dbReference>
<evidence type="ECO:0000256" key="2">
    <source>
        <dbReference type="ARBA" id="ARBA00022553"/>
    </source>
</evidence>
<dbReference type="PANTHER" id="PTHR44845">
    <property type="entry name" value="CARRIER DOMAIN-CONTAINING PROTEIN"/>
    <property type="match status" value="1"/>
</dbReference>
<gene>
    <name evidence="4" type="ORF">OUY22_21030</name>
</gene>